<proteinExistence type="predicted"/>
<comment type="caution">
    <text evidence="1">The sequence shown here is derived from an EMBL/GenBank/DDBJ whole genome shotgun (WGS) entry which is preliminary data.</text>
</comment>
<reference evidence="2" key="1">
    <citation type="journal article" date="2020" name="Nat. Commun.">
        <title>Genome sequence of the cluster root forming white lupin.</title>
        <authorList>
            <person name="Hufnagel B."/>
            <person name="Marques A."/>
            <person name="Soriano A."/>
            <person name="Marques L."/>
            <person name="Divol F."/>
            <person name="Doumas P."/>
            <person name="Sallet E."/>
            <person name="Mancinotti D."/>
            <person name="Carrere S."/>
            <person name="Marande W."/>
            <person name="Arribat S."/>
            <person name="Keller J."/>
            <person name="Huneau C."/>
            <person name="Blein T."/>
            <person name="Aime D."/>
            <person name="Laguerre M."/>
            <person name="Taylor J."/>
            <person name="Schubert V."/>
            <person name="Nelson M."/>
            <person name="Geu-Flores F."/>
            <person name="Crespi M."/>
            <person name="Gallardo-Guerrero K."/>
            <person name="Delaux P.-M."/>
            <person name="Salse J."/>
            <person name="Berges H."/>
            <person name="Guyot R."/>
            <person name="Gouzy J."/>
            <person name="Peret B."/>
        </authorList>
    </citation>
    <scope>NUCLEOTIDE SEQUENCE [LARGE SCALE GENOMIC DNA]</scope>
    <source>
        <strain evidence="2">cv. Amiga</strain>
    </source>
</reference>
<protein>
    <submittedName>
        <fullName evidence="1">Uncharacterized protein</fullName>
    </submittedName>
</protein>
<accession>A0A6A4Q3Z4</accession>
<dbReference type="Proteomes" id="UP000447434">
    <property type="component" value="Chromosome 8"/>
</dbReference>
<dbReference type="AlphaFoldDB" id="A0A6A4Q3Z4"/>
<dbReference type="EMBL" id="WOCE01000008">
    <property type="protein sequence ID" value="KAE9608256.1"/>
    <property type="molecule type" value="Genomic_DNA"/>
</dbReference>
<evidence type="ECO:0000313" key="2">
    <source>
        <dbReference type="Proteomes" id="UP000447434"/>
    </source>
</evidence>
<organism evidence="1 2">
    <name type="scientific">Lupinus albus</name>
    <name type="common">White lupine</name>
    <name type="synonym">Lupinus termis</name>
    <dbReference type="NCBI Taxonomy" id="3870"/>
    <lineage>
        <taxon>Eukaryota</taxon>
        <taxon>Viridiplantae</taxon>
        <taxon>Streptophyta</taxon>
        <taxon>Embryophyta</taxon>
        <taxon>Tracheophyta</taxon>
        <taxon>Spermatophyta</taxon>
        <taxon>Magnoliopsida</taxon>
        <taxon>eudicotyledons</taxon>
        <taxon>Gunneridae</taxon>
        <taxon>Pentapetalae</taxon>
        <taxon>rosids</taxon>
        <taxon>fabids</taxon>
        <taxon>Fabales</taxon>
        <taxon>Fabaceae</taxon>
        <taxon>Papilionoideae</taxon>
        <taxon>50 kb inversion clade</taxon>
        <taxon>genistoids sensu lato</taxon>
        <taxon>core genistoids</taxon>
        <taxon>Genisteae</taxon>
        <taxon>Lupinus</taxon>
    </lineage>
</organism>
<evidence type="ECO:0000313" key="1">
    <source>
        <dbReference type="EMBL" id="KAE9608256.1"/>
    </source>
</evidence>
<gene>
    <name evidence="1" type="ORF">Lalb_Chr08g0233531</name>
</gene>
<sequence length="53" mass="5844">MCASFTLPHSHISISLSSPFNNLNSSFVKNLVHPQIPVPISIILVRCRTLSLL</sequence>
<name>A0A6A4Q3Z4_LUPAL</name>
<keyword evidence="2" id="KW-1185">Reference proteome</keyword>